<sequence length="972" mass="109704">MTYINGKEYFQFILKKKLFIAEINSTVYLFEHSRLGCPVVAIKNDDHNKTFSAAFNTIPTDSTGVAHILEHSVLMGSEKYPVKDVFGEIHKGGLMTFLNAMTGSDITYYPFATRNIKEYFSIMDVYCDVVFKPLLDPATFEQEGWHYHQEAEDAPLEFQGVVYNEMKGAFSDPIRHIFHNIYGGLMPDSTYAHESGGDPRNIPDLSYQEFCDFHSQHYHASNGMYFFYGDAPLEEELQYLEKKFDAHFPEKGEKAVVIEGPGIKSPVSIHKTYAVDSTDTKEKTFIAVGTNIAKVTEREKNTAFQIIANILFNSDASPLKNRIVSSGLCKDFGGLYMASSSYQTFMLSYLVGSEAEHQEEFVRIYQEALQDMVENGLDHELVLSELNKFEFDYREDSSKAQRGLDLIGKVMPALKYGMDPFACLENESMLQDLRKKALEEGYFEQLIKEFLLDNPATVTLSLSPDPQKQLSTKAEEEARLQSYDQQLSETEKVQRIARTQELMQEQQEANSVENLALLPSLTLKDLSTSFDFHQASTVKVADKDVLISDLDTNHIAYIDLGFDFSAIPAHLLPWFDIFGTIITEIGTEQLNYMSFAKEVATSTGGFSFSASVYGNIDREKTPRPIAWFHLKCLPDYLERAVSLISSLLSKPSFADRARIQEIVGREFAWTDHSAQSEGYGLAAGRAEAQLSIGGAYREMYGGITAYRALKDLALNYEQREETFLAGLEEIAHLLLNQQNLQIGITANRPQIEHFLKLCPALIKSLPTHRVSRQKPPVMNLAKHEAFITSAEVVFAIQGANLFPQGSGYNGHFEVLKTYFSRDYLWNTVRQMGGAYGCFIQFSQLNGNMLFVSYRDPQVAKTYDAYNRVAEVTKNLSLPREVMDQLIIGTYGGFTPHQSQASRGAVARNEFISGITPQYKEARIEEIISTEVGDLRKFAPLLEEMLTKSHRTAIGNRAKLEQDASLFDRVEEL</sequence>
<dbReference type="EMBL" id="CR522870">
    <property type="protein sequence ID" value="CAG34850.1"/>
    <property type="molecule type" value="Genomic_DNA"/>
</dbReference>
<dbReference type="InterPro" id="IPR011249">
    <property type="entry name" value="Metalloenz_LuxS/M16"/>
</dbReference>
<keyword evidence="2" id="KW-0378">Hydrolase</keyword>
<dbReference type="SMART" id="SM01264">
    <property type="entry name" value="M16C_associated"/>
    <property type="match status" value="1"/>
</dbReference>
<dbReference type="Gene3D" id="3.30.830.10">
    <property type="entry name" value="Metalloenzyme, LuxS/M16 peptidase-like"/>
    <property type="match status" value="4"/>
</dbReference>
<dbReference type="SUPFAM" id="SSF63411">
    <property type="entry name" value="LuxS/MPP-like metallohydrolase"/>
    <property type="match status" value="4"/>
</dbReference>
<dbReference type="eggNOG" id="COG1026">
    <property type="taxonomic scope" value="Bacteria"/>
</dbReference>
<evidence type="ECO:0000313" key="3">
    <source>
        <dbReference type="Proteomes" id="UP000000602"/>
    </source>
</evidence>
<dbReference type="HOGENOM" id="CLU_009165_1_0_7"/>
<dbReference type="OrthoDB" id="9762027at2"/>
<reference evidence="3" key="1">
    <citation type="journal article" date="2004" name="Environ. Microbiol.">
        <title>The genome of Desulfotalea psychrophila, a sulfate-reducing bacterium from permanently cold Arctic sediments.</title>
        <authorList>
            <person name="Rabus R."/>
            <person name="Ruepp A."/>
            <person name="Frickey T."/>
            <person name="Rattei T."/>
            <person name="Fartmann B."/>
            <person name="Stark M."/>
            <person name="Bauer M."/>
            <person name="Zibat A."/>
            <person name="Lombardot T."/>
            <person name="Becker I."/>
            <person name="Amann J."/>
            <person name="Gellner K."/>
            <person name="Teeling H."/>
            <person name="Leuschner W.D."/>
            <person name="Gloeckner F.-O."/>
            <person name="Lupas A.N."/>
            <person name="Amann R."/>
            <person name="Klenk H.-P."/>
        </authorList>
    </citation>
    <scope>NUCLEOTIDE SEQUENCE [LARGE SCALE GENOMIC DNA]</scope>
    <source>
        <strain evidence="3">DSM 12343 / LSv54</strain>
    </source>
</reference>
<dbReference type="AlphaFoldDB" id="Q6AS25"/>
<dbReference type="PANTHER" id="PTHR43016:SF13">
    <property type="entry name" value="PRESEQUENCE PROTEASE, MITOCHONDRIAL"/>
    <property type="match status" value="1"/>
</dbReference>
<keyword evidence="2" id="KW-0482">Metalloprotease</keyword>
<dbReference type="STRING" id="177439.DP0121"/>
<organism evidence="2 3">
    <name type="scientific">Desulfotalea psychrophila (strain LSv54 / DSM 12343)</name>
    <dbReference type="NCBI Taxonomy" id="177439"/>
    <lineage>
        <taxon>Bacteria</taxon>
        <taxon>Pseudomonadati</taxon>
        <taxon>Thermodesulfobacteriota</taxon>
        <taxon>Desulfobulbia</taxon>
        <taxon>Desulfobulbales</taxon>
        <taxon>Desulfocapsaceae</taxon>
        <taxon>Desulfotalea</taxon>
    </lineage>
</organism>
<dbReference type="Pfam" id="PF05193">
    <property type="entry name" value="Peptidase_M16_C"/>
    <property type="match status" value="1"/>
</dbReference>
<dbReference type="PANTHER" id="PTHR43016">
    <property type="entry name" value="PRESEQUENCE PROTEASE"/>
    <property type="match status" value="1"/>
</dbReference>
<dbReference type="InterPro" id="IPR011765">
    <property type="entry name" value="Pept_M16_N"/>
</dbReference>
<dbReference type="InterPro" id="IPR013578">
    <property type="entry name" value="Peptidase_M16C_assoc"/>
</dbReference>
<evidence type="ECO:0000313" key="2">
    <source>
        <dbReference type="EMBL" id="CAG34850.1"/>
    </source>
</evidence>
<dbReference type="GO" id="GO:0046872">
    <property type="term" value="F:metal ion binding"/>
    <property type="evidence" value="ECO:0007669"/>
    <property type="project" value="InterPro"/>
</dbReference>
<dbReference type="GO" id="GO:0016485">
    <property type="term" value="P:protein processing"/>
    <property type="evidence" value="ECO:0007669"/>
    <property type="project" value="TreeGrafter"/>
</dbReference>
<dbReference type="RefSeq" id="WP_011187366.1">
    <property type="nucleotide sequence ID" value="NC_006138.1"/>
</dbReference>
<dbReference type="GO" id="GO:0004222">
    <property type="term" value="F:metalloendopeptidase activity"/>
    <property type="evidence" value="ECO:0007669"/>
    <property type="project" value="TreeGrafter"/>
</dbReference>
<proteinExistence type="predicted"/>
<keyword evidence="2" id="KW-0645">Protease</keyword>
<dbReference type="KEGG" id="dps:DP0121"/>
<dbReference type="InterPro" id="IPR007863">
    <property type="entry name" value="Peptidase_M16_C"/>
</dbReference>
<keyword evidence="3" id="KW-1185">Reference proteome</keyword>
<gene>
    <name evidence="2" type="ordered locus">DP0121</name>
</gene>
<dbReference type="Pfam" id="PF08367">
    <property type="entry name" value="M16C_assoc"/>
    <property type="match status" value="1"/>
</dbReference>
<dbReference type="InterPro" id="IPR055130">
    <property type="entry name" value="PreP_C"/>
</dbReference>
<protein>
    <submittedName>
        <fullName evidence="2">Related to zinc metalloprotease</fullName>
    </submittedName>
</protein>
<feature type="domain" description="Peptidase M16C associated" evidence="1">
    <location>
        <begin position="462"/>
        <end position="712"/>
    </location>
</feature>
<dbReference type="Pfam" id="PF00675">
    <property type="entry name" value="Peptidase_M16"/>
    <property type="match status" value="1"/>
</dbReference>
<accession>Q6AS25</accession>
<dbReference type="Proteomes" id="UP000000602">
    <property type="component" value="Chromosome"/>
</dbReference>
<evidence type="ECO:0000259" key="1">
    <source>
        <dbReference type="SMART" id="SM01264"/>
    </source>
</evidence>
<dbReference type="Pfam" id="PF22516">
    <property type="entry name" value="PreP_C"/>
    <property type="match status" value="1"/>
</dbReference>
<name>Q6AS25_DESPS</name>